<feature type="site" description="Important for catalytic activity" evidence="7">
    <location>
        <position position="357"/>
    </location>
</feature>
<dbReference type="KEGG" id="nak:EH165_05925"/>
<evidence type="ECO:0000256" key="7">
    <source>
        <dbReference type="HAMAP-Rule" id="MF_02065"/>
    </source>
</evidence>
<proteinExistence type="inferred from homology"/>
<dbReference type="GO" id="GO:0008932">
    <property type="term" value="F:lytic endotransglycosylase activity"/>
    <property type="evidence" value="ECO:0007669"/>
    <property type="project" value="UniProtKB-UniRule"/>
</dbReference>
<dbReference type="InterPro" id="IPR003770">
    <property type="entry name" value="MLTG-like"/>
</dbReference>
<keyword evidence="4 7" id="KW-0472">Membrane</keyword>
<evidence type="ECO:0000313" key="9">
    <source>
        <dbReference type="EMBL" id="AZI57754.1"/>
    </source>
</evidence>
<dbReference type="Proteomes" id="UP000268084">
    <property type="component" value="Chromosome"/>
</dbReference>
<evidence type="ECO:0000256" key="3">
    <source>
        <dbReference type="ARBA" id="ARBA00022989"/>
    </source>
</evidence>
<dbReference type="Gene3D" id="3.30.1490.480">
    <property type="entry name" value="Endolytic murein transglycosylase"/>
    <property type="match status" value="1"/>
</dbReference>
<feature type="compositionally biased region" description="Basic residues" evidence="8">
    <location>
        <begin position="75"/>
        <end position="91"/>
    </location>
</feature>
<keyword evidence="1 7" id="KW-1003">Cell membrane</keyword>
<feature type="region of interest" description="Disordered" evidence="8">
    <location>
        <begin position="59"/>
        <end position="91"/>
    </location>
</feature>
<keyword evidence="3 7" id="KW-1133">Transmembrane helix</keyword>
<comment type="similarity">
    <text evidence="7">Belongs to the transglycosylase MltG family.</text>
</comment>
<keyword evidence="2 7" id="KW-0812">Transmembrane</keyword>
<evidence type="ECO:0000313" key="10">
    <source>
        <dbReference type="Proteomes" id="UP000268084"/>
    </source>
</evidence>
<evidence type="ECO:0000256" key="6">
    <source>
        <dbReference type="ARBA" id="ARBA00023316"/>
    </source>
</evidence>
<comment type="catalytic activity">
    <reaction evidence="7">
        <text>a peptidoglycan chain = a peptidoglycan chain with N-acetyl-1,6-anhydromuramyl-[peptide] at the reducing end + a peptidoglycan chain with N-acetylglucosamine at the non-reducing end.</text>
        <dbReference type="EC" id="4.2.2.29"/>
    </reaction>
</comment>
<name>A0A3G8ZTF4_9ACTN</name>
<sequence>MSITTCGGRPSGRSADLADLFGHGSARAWGVPLNDNLNIFGSRDDGSEEVDVDELRRRLKENPTASHVLPGNRAQRSRVQRQGRDAAKKRRRRRLRASLVALVVLGLIGAGAALLVRSLSSKTEVAPNYAGSGTTETIIRVRQGDGAGDIAKTLVDAGVIKSAAAYVSAADGNTDLTRIQGGYYKLKQQSGVDETIAALLNPDSRVGQVDLTPGVALADFEVPANTTTGAAATVIPGYISQLTKAACVPLNGDSQCFTADQLWEVAKTADLGPKGLGLVDWAVADVTAAPDQKRRLEGMILPGTYNVPPGTDALAVLRSVITESAVEWSTTNIKAKAVQQGHTTYEMAIIASIVEKEAKASQMPKVASVIDNRLSQTPPMKLQMDSTVNYWLSRAKISTTSGSRLDPTNLYSTYAIDGLPPTPISAPGPDAIAATLSPAAGSWLFFVAVDLQGNSCFSVTLDEQNECIKKARAAGVFDG</sequence>
<dbReference type="EMBL" id="CP034170">
    <property type="protein sequence ID" value="AZI57754.1"/>
    <property type="molecule type" value="Genomic_DNA"/>
</dbReference>
<evidence type="ECO:0000256" key="1">
    <source>
        <dbReference type="ARBA" id="ARBA00022475"/>
    </source>
</evidence>
<accession>A0A3G8ZTF4</accession>
<dbReference type="PANTHER" id="PTHR30518:SF2">
    <property type="entry name" value="ENDOLYTIC MUREIN TRANSGLYCOSYLASE"/>
    <property type="match status" value="1"/>
</dbReference>
<dbReference type="GO" id="GO:0005886">
    <property type="term" value="C:plasma membrane"/>
    <property type="evidence" value="ECO:0007669"/>
    <property type="project" value="UniProtKB-SubCell"/>
</dbReference>
<organism evidence="9 10">
    <name type="scientific">Nakamurella antarctica</name>
    <dbReference type="NCBI Taxonomy" id="1902245"/>
    <lineage>
        <taxon>Bacteria</taxon>
        <taxon>Bacillati</taxon>
        <taxon>Actinomycetota</taxon>
        <taxon>Actinomycetes</taxon>
        <taxon>Nakamurellales</taxon>
        <taxon>Nakamurellaceae</taxon>
        <taxon>Nakamurella</taxon>
    </lineage>
</organism>
<dbReference type="PANTHER" id="PTHR30518">
    <property type="entry name" value="ENDOLYTIC MUREIN TRANSGLYCOSYLASE"/>
    <property type="match status" value="1"/>
</dbReference>
<comment type="function">
    <text evidence="7">Functions as a peptidoglycan terminase that cleaves nascent peptidoglycan strands endolytically to terminate their elongation.</text>
</comment>
<dbReference type="Pfam" id="PF02618">
    <property type="entry name" value="YceG"/>
    <property type="match status" value="1"/>
</dbReference>
<dbReference type="NCBIfam" id="TIGR00247">
    <property type="entry name" value="endolytic transglycosylase MltG"/>
    <property type="match status" value="1"/>
</dbReference>
<evidence type="ECO:0000256" key="2">
    <source>
        <dbReference type="ARBA" id="ARBA00022692"/>
    </source>
</evidence>
<protein>
    <recommendedName>
        <fullName evidence="7">Endolytic murein transglycosylase</fullName>
        <ecNumber evidence="7">4.2.2.29</ecNumber>
    </recommendedName>
    <alternativeName>
        <fullName evidence="7">Peptidoglycan lytic transglycosylase</fullName>
    </alternativeName>
    <alternativeName>
        <fullName evidence="7">Peptidoglycan polymerization terminase</fullName>
    </alternativeName>
</protein>
<keyword evidence="10" id="KW-1185">Reference proteome</keyword>
<reference evidence="9 10" key="1">
    <citation type="submission" date="2018-11" db="EMBL/GenBank/DDBJ databases">
        <authorList>
            <person name="Da X."/>
        </authorList>
    </citation>
    <scope>NUCLEOTIDE SEQUENCE [LARGE SCALE GENOMIC DNA]</scope>
    <source>
        <strain evidence="9 10">S14-144</strain>
    </source>
</reference>
<gene>
    <name evidence="7 9" type="primary">mltG</name>
    <name evidence="9" type="ORF">EH165_05925</name>
</gene>
<evidence type="ECO:0000256" key="5">
    <source>
        <dbReference type="ARBA" id="ARBA00023239"/>
    </source>
</evidence>
<dbReference type="GO" id="GO:0009252">
    <property type="term" value="P:peptidoglycan biosynthetic process"/>
    <property type="evidence" value="ECO:0007669"/>
    <property type="project" value="UniProtKB-UniRule"/>
</dbReference>
<dbReference type="HAMAP" id="MF_02065">
    <property type="entry name" value="MltG"/>
    <property type="match status" value="1"/>
</dbReference>
<evidence type="ECO:0000256" key="8">
    <source>
        <dbReference type="SAM" id="MobiDB-lite"/>
    </source>
</evidence>
<evidence type="ECO:0000256" key="4">
    <source>
        <dbReference type="ARBA" id="ARBA00023136"/>
    </source>
</evidence>
<dbReference type="GO" id="GO:0071555">
    <property type="term" value="P:cell wall organization"/>
    <property type="evidence" value="ECO:0007669"/>
    <property type="project" value="UniProtKB-KW"/>
</dbReference>
<reference evidence="9 10" key="2">
    <citation type="submission" date="2018-12" db="EMBL/GenBank/DDBJ databases">
        <title>Nakamurella antarcticus sp. nov., isolated from Antarctica South Shetland Islands soil.</title>
        <authorList>
            <person name="Peng F."/>
        </authorList>
    </citation>
    <scope>NUCLEOTIDE SEQUENCE [LARGE SCALE GENOMIC DNA]</scope>
    <source>
        <strain evidence="9 10">S14-144</strain>
    </source>
</reference>
<dbReference type="OrthoDB" id="9814591at2"/>
<dbReference type="AlphaFoldDB" id="A0A3G8ZTF4"/>
<feature type="transmembrane region" description="Helical" evidence="7">
    <location>
        <begin position="97"/>
        <end position="116"/>
    </location>
</feature>
<keyword evidence="6 7" id="KW-0961">Cell wall biogenesis/degradation</keyword>
<dbReference type="EC" id="4.2.2.29" evidence="7"/>
<keyword evidence="5 7" id="KW-0456">Lyase</keyword>
<comment type="subcellular location">
    <subcellularLocation>
        <location evidence="7">Cell membrane</location>
        <topology evidence="7">Single-pass membrane protein</topology>
    </subcellularLocation>
</comment>